<organism evidence="2 3">
    <name type="scientific">Trichonephila inaurata madagascariensis</name>
    <dbReference type="NCBI Taxonomy" id="2747483"/>
    <lineage>
        <taxon>Eukaryota</taxon>
        <taxon>Metazoa</taxon>
        <taxon>Ecdysozoa</taxon>
        <taxon>Arthropoda</taxon>
        <taxon>Chelicerata</taxon>
        <taxon>Arachnida</taxon>
        <taxon>Araneae</taxon>
        <taxon>Araneomorphae</taxon>
        <taxon>Entelegynae</taxon>
        <taxon>Araneoidea</taxon>
        <taxon>Nephilidae</taxon>
        <taxon>Trichonephila</taxon>
        <taxon>Trichonephila inaurata</taxon>
    </lineage>
</organism>
<feature type="region of interest" description="Disordered" evidence="1">
    <location>
        <begin position="1"/>
        <end position="20"/>
    </location>
</feature>
<evidence type="ECO:0000313" key="3">
    <source>
        <dbReference type="Proteomes" id="UP000886998"/>
    </source>
</evidence>
<reference evidence="2" key="1">
    <citation type="submission" date="2020-08" db="EMBL/GenBank/DDBJ databases">
        <title>Multicomponent nature underlies the extraordinary mechanical properties of spider dragline silk.</title>
        <authorList>
            <person name="Kono N."/>
            <person name="Nakamura H."/>
            <person name="Mori M."/>
            <person name="Yoshida Y."/>
            <person name="Ohtoshi R."/>
            <person name="Malay A.D."/>
            <person name="Moran D.A.P."/>
            <person name="Tomita M."/>
            <person name="Numata K."/>
            <person name="Arakawa K."/>
        </authorList>
    </citation>
    <scope>NUCLEOTIDE SEQUENCE</scope>
</reference>
<name>A0A8X6XV67_9ARAC</name>
<gene>
    <name evidence="2" type="ORF">TNIN_258011</name>
</gene>
<dbReference type="Proteomes" id="UP000886998">
    <property type="component" value="Unassembled WGS sequence"/>
</dbReference>
<dbReference type="EMBL" id="BMAV01013301">
    <property type="protein sequence ID" value="GFY60833.1"/>
    <property type="molecule type" value="Genomic_DNA"/>
</dbReference>
<sequence>MSGSPNLSFDGRTHKSASPSHFFTRELKSFLQIKTGHHRIHLSPFCREVLVTNVMKEKLQVTSQSAWQIRDIKGFFVEILTRLAGLLEPLQ</sequence>
<proteinExistence type="predicted"/>
<comment type="caution">
    <text evidence="2">The sequence shown here is derived from an EMBL/GenBank/DDBJ whole genome shotgun (WGS) entry which is preliminary data.</text>
</comment>
<evidence type="ECO:0000313" key="2">
    <source>
        <dbReference type="EMBL" id="GFY60833.1"/>
    </source>
</evidence>
<evidence type="ECO:0000256" key="1">
    <source>
        <dbReference type="SAM" id="MobiDB-lite"/>
    </source>
</evidence>
<protein>
    <submittedName>
        <fullName evidence="2">Uncharacterized protein</fullName>
    </submittedName>
</protein>
<accession>A0A8X6XV67</accession>
<dbReference type="AlphaFoldDB" id="A0A8X6XV67"/>
<keyword evidence="3" id="KW-1185">Reference proteome</keyword>